<dbReference type="EC" id="3.1.-.-" evidence="7"/>
<comment type="subcellular location">
    <subcellularLocation>
        <location evidence="7">Cytoplasm</location>
    </subcellularLocation>
</comment>
<sequence>MKVSIRTEKRVKGLRLKTLKETLIKFLRMLDLEGVEVSVFLCSDETIRELNRIYRNKDKPTDVLSFELNENVGKFTLLGEIVISLDTAKRQAQELKHSLEEELKRLLAHGLVHLLGYDHEKGGEEAKLFFSLEGWLLSGEENKLYHPTR</sequence>
<keyword evidence="7" id="KW-0963">Cytoplasm</keyword>
<dbReference type="Proteomes" id="UP000189810">
    <property type="component" value="Chromosome I"/>
</dbReference>
<keyword evidence="6 7" id="KW-0862">Zinc</keyword>
<dbReference type="PANTHER" id="PTHR46986:SF1">
    <property type="entry name" value="ENDORIBONUCLEASE YBEY, CHLOROPLASTIC"/>
    <property type="match status" value="1"/>
</dbReference>
<evidence type="ECO:0000313" key="10">
    <source>
        <dbReference type="Proteomes" id="UP000189810"/>
    </source>
</evidence>
<comment type="similarity">
    <text evidence="1 7">Belongs to the endoribonuclease YbeY family.</text>
</comment>
<dbReference type="SUPFAM" id="SSF55486">
    <property type="entry name" value="Metalloproteases ('zincins'), catalytic domain"/>
    <property type="match status" value="1"/>
</dbReference>
<dbReference type="GO" id="GO:0004521">
    <property type="term" value="F:RNA endonuclease activity"/>
    <property type="evidence" value="ECO:0007669"/>
    <property type="project" value="UniProtKB-UniRule"/>
</dbReference>
<dbReference type="GO" id="GO:0005737">
    <property type="term" value="C:cytoplasm"/>
    <property type="evidence" value="ECO:0007669"/>
    <property type="project" value="UniProtKB-SubCell"/>
</dbReference>
<name>A0A1M6QHG6_9AQUI</name>
<keyword evidence="8" id="KW-0175">Coiled coil</keyword>
<feature type="binding site" evidence="7">
    <location>
        <position position="113"/>
    </location>
    <ligand>
        <name>Zn(2+)</name>
        <dbReference type="ChEBI" id="CHEBI:29105"/>
        <note>catalytic</note>
    </ligand>
</feature>
<evidence type="ECO:0000256" key="1">
    <source>
        <dbReference type="ARBA" id="ARBA00010875"/>
    </source>
</evidence>
<dbReference type="GO" id="GO:0006364">
    <property type="term" value="P:rRNA processing"/>
    <property type="evidence" value="ECO:0007669"/>
    <property type="project" value="UniProtKB-UniRule"/>
</dbReference>
<dbReference type="STRING" id="381751.SAMN05444391_0234"/>
<keyword evidence="4 7" id="KW-0255">Endonuclease</keyword>
<feature type="binding site" evidence="7">
    <location>
        <position position="109"/>
    </location>
    <ligand>
        <name>Zn(2+)</name>
        <dbReference type="ChEBI" id="CHEBI:29105"/>
        <note>catalytic</note>
    </ligand>
</feature>
<keyword evidence="7" id="KW-0698">rRNA processing</keyword>
<comment type="cofactor">
    <cofactor evidence="7">
        <name>Zn(2+)</name>
        <dbReference type="ChEBI" id="CHEBI:29105"/>
    </cofactor>
    <text evidence="7">Binds 1 zinc ion.</text>
</comment>
<evidence type="ECO:0000256" key="5">
    <source>
        <dbReference type="ARBA" id="ARBA00022801"/>
    </source>
</evidence>
<dbReference type="InterPro" id="IPR002036">
    <property type="entry name" value="YbeY"/>
</dbReference>
<evidence type="ECO:0000256" key="8">
    <source>
        <dbReference type="SAM" id="Coils"/>
    </source>
</evidence>
<organism evidence="9 10">
    <name type="scientific">Thermocrinis minervae</name>
    <dbReference type="NCBI Taxonomy" id="381751"/>
    <lineage>
        <taxon>Bacteria</taxon>
        <taxon>Pseudomonadati</taxon>
        <taxon>Aquificota</taxon>
        <taxon>Aquificia</taxon>
        <taxon>Aquificales</taxon>
        <taxon>Aquificaceae</taxon>
        <taxon>Thermocrinis</taxon>
    </lineage>
</organism>
<comment type="function">
    <text evidence="7">Single strand-specific metallo-endoribonuclease involved in late-stage 70S ribosome quality control and in maturation of the 3' terminus of the 16S rRNA.</text>
</comment>
<accession>A0A1M6QHG6</accession>
<feature type="coiled-coil region" evidence="8">
    <location>
        <begin position="82"/>
        <end position="109"/>
    </location>
</feature>
<evidence type="ECO:0000313" key="9">
    <source>
        <dbReference type="EMBL" id="SHK19477.1"/>
    </source>
</evidence>
<keyword evidence="7" id="KW-0690">Ribosome biogenesis</keyword>
<evidence type="ECO:0000256" key="6">
    <source>
        <dbReference type="ARBA" id="ARBA00022833"/>
    </source>
</evidence>
<evidence type="ECO:0000256" key="7">
    <source>
        <dbReference type="HAMAP-Rule" id="MF_00009"/>
    </source>
</evidence>
<dbReference type="EMBL" id="LT670846">
    <property type="protein sequence ID" value="SHK19477.1"/>
    <property type="molecule type" value="Genomic_DNA"/>
</dbReference>
<dbReference type="NCBIfam" id="TIGR00043">
    <property type="entry name" value="rRNA maturation RNase YbeY"/>
    <property type="match status" value="1"/>
</dbReference>
<evidence type="ECO:0000256" key="3">
    <source>
        <dbReference type="ARBA" id="ARBA00022723"/>
    </source>
</evidence>
<proteinExistence type="inferred from homology"/>
<dbReference type="PROSITE" id="PS01306">
    <property type="entry name" value="UPF0054"/>
    <property type="match status" value="1"/>
</dbReference>
<dbReference type="Gene3D" id="3.40.390.30">
    <property type="entry name" value="Metalloproteases ('zincins'), catalytic domain"/>
    <property type="match status" value="1"/>
</dbReference>
<keyword evidence="2 7" id="KW-0540">Nuclease</keyword>
<dbReference type="GO" id="GO:0008270">
    <property type="term" value="F:zinc ion binding"/>
    <property type="evidence" value="ECO:0007669"/>
    <property type="project" value="UniProtKB-UniRule"/>
</dbReference>
<dbReference type="GO" id="GO:0004222">
    <property type="term" value="F:metalloendopeptidase activity"/>
    <property type="evidence" value="ECO:0007669"/>
    <property type="project" value="InterPro"/>
</dbReference>
<reference evidence="9 10" key="1">
    <citation type="submission" date="2016-11" db="EMBL/GenBank/DDBJ databases">
        <authorList>
            <person name="Jaros S."/>
            <person name="Januszkiewicz K."/>
            <person name="Wedrychowicz H."/>
        </authorList>
    </citation>
    <scope>NUCLEOTIDE SEQUENCE [LARGE SCALE GENOMIC DNA]</scope>
    <source>
        <strain evidence="9 10">DSM 19557</strain>
    </source>
</reference>
<dbReference type="AlphaFoldDB" id="A0A1M6QHG6"/>
<dbReference type="Pfam" id="PF02130">
    <property type="entry name" value="YbeY"/>
    <property type="match status" value="1"/>
</dbReference>
<protein>
    <recommendedName>
        <fullName evidence="7">Endoribonuclease YbeY</fullName>
        <ecNumber evidence="7">3.1.-.-</ecNumber>
    </recommendedName>
</protein>
<feature type="binding site" evidence="7">
    <location>
        <position position="119"/>
    </location>
    <ligand>
        <name>Zn(2+)</name>
        <dbReference type="ChEBI" id="CHEBI:29105"/>
        <note>catalytic</note>
    </ligand>
</feature>
<evidence type="ECO:0000256" key="4">
    <source>
        <dbReference type="ARBA" id="ARBA00022759"/>
    </source>
</evidence>
<keyword evidence="10" id="KW-1185">Reference proteome</keyword>
<keyword evidence="5 7" id="KW-0378">Hydrolase</keyword>
<evidence type="ECO:0000256" key="2">
    <source>
        <dbReference type="ARBA" id="ARBA00022722"/>
    </source>
</evidence>
<gene>
    <name evidence="7" type="primary">ybeY</name>
    <name evidence="9" type="ORF">SAMN05444391_0234</name>
</gene>
<dbReference type="HAMAP" id="MF_00009">
    <property type="entry name" value="Endoribonucl_YbeY"/>
    <property type="match status" value="1"/>
</dbReference>
<dbReference type="InterPro" id="IPR020549">
    <property type="entry name" value="YbeY_CS"/>
</dbReference>
<dbReference type="InterPro" id="IPR023091">
    <property type="entry name" value="MetalPrtase_cat_dom_sf_prd"/>
</dbReference>
<keyword evidence="3 7" id="KW-0479">Metal-binding</keyword>
<dbReference type="PANTHER" id="PTHR46986">
    <property type="entry name" value="ENDORIBONUCLEASE YBEY, CHLOROPLASTIC"/>
    <property type="match status" value="1"/>
</dbReference>